<dbReference type="Gene3D" id="3.30.559.10">
    <property type="entry name" value="Chloramphenicol acetyltransferase-like domain"/>
    <property type="match status" value="1"/>
</dbReference>
<dbReference type="OrthoDB" id="3355480at2759"/>
<evidence type="ECO:0000313" key="1">
    <source>
        <dbReference type="EMBL" id="KAF1992070.1"/>
    </source>
</evidence>
<sequence>MEHFSAGYASRRYDWKDIVQQDEHNPPKHSFKRLCGVVETSFYVDGDRFEGRADLNSLLTLEIRTNMAENDLRAHIQRAWMTLRCRHPLLLAKTNPIPENDEKIDSNITVLWDKFQKFSSASDADILYFHSQNTARVFQGDKTLTHLFVLPLETLPNGNRILRTLQVTGHMITDGLTMFNWNSDFIRLLNLAPSKLKETYQLALEPSNIKKSLPPAQESLYAPVPGNLARQRLFWLLLRILRYVRKPLPTPITNPLLKDEPPKDLYLYSDVFDWSVTPPTTTGHTRLFLSPAATKRVTQLSKAAGATLGAGSFTVVGLAMMSLYAKSLSTPPPFGLHPPFIASFPWSPRAFFNHKECDSCMLAFSDGLILPYLPPSIPIEKRFSFLVKIANRQLAAYQRKSSEKGVQDGLSFLDSRAALRTCANTYLIGLERVEAKTPEEFKGGVNPQGEYDAKWMATMGATCGISSVGLTSGFVKAGTTKLDLDLSDGTKTRDEGDEKILQADFRSVDTGVRARDKEFLVQCSGDGERMRFGVSYDLAAYDEKKVEEWKRVMEGLLEPGSEWDTTS</sequence>
<reference evidence="1" key="1">
    <citation type="journal article" date="2020" name="Stud. Mycol.">
        <title>101 Dothideomycetes genomes: a test case for predicting lifestyles and emergence of pathogens.</title>
        <authorList>
            <person name="Haridas S."/>
            <person name="Albert R."/>
            <person name="Binder M."/>
            <person name="Bloem J."/>
            <person name="Labutti K."/>
            <person name="Salamov A."/>
            <person name="Andreopoulos B."/>
            <person name="Baker S."/>
            <person name="Barry K."/>
            <person name="Bills G."/>
            <person name="Bluhm B."/>
            <person name="Cannon C."/>
            <person name="Castanera R."/>
            <person name="Culley D."/>
            <person name="Daum C."/>
            <person name="Ezra D."/>
            <person name="Gonzalez J."/>
            <person name="Henrissat B."/>
            <person name="Kuo A."/>
            <person name="Liang C."/>
            <person name="Lipzen A."/>
            <person name="Lutzoni F."/>
            <person name="Magnuson J."/>
            <person name="Mondo S."/>
            <person name="Nolan M."/>
            <person name="Ohm R."/>
            <person name="Pangilinan J."/>
            <person name="Park H.-J."/>
            <person name="Ramirez L."/>
            <person name="Alfaro M."/>
            <person name="Sun H."/>
            <person name="Tritt A."/>
            <person name="Yoshinaga Y."/>
            <person name="Zwiers L.-H."/>
            <person name="Turgeon B."/>
            <person name="Goodwin S."/>
            <person name="Spatafora J."/>
            <person name="Crous P."/>
            <person name="Grigoriev I."/>
        </authorList>
    </citation>
    <scope>NUCLEOTIDE SEQUENCE</scope>
    <source>
        <strain evidence="1">CBS 113979</strain>
    </source>
</reference>
<name>A0A6G1HGB6_9PEZI</name>
<dbReference type="Proteomes" id="UP000800041">
    <property type="component" value="Unassembled WGS sequence"/>
</dbReference>
<keyword evidence="2" id="KW-1185">Reference proteome</keyword>
<dbReference type="AlphaFoldDB" id="A0A6G1HGB6"/>
<evidence type="ECO:0008006" key="3">
    <source>
        <dbReference type="Google" id="ProtNLM"/>
    </source>
</evidence>
<dbReference type="InterPro" id="IPR023213">
    <property type="entry name" value="CAT-like_dom_sf"/>
</dbReference>
<organism evidence="1 2">
    <name type="scientific">Aulographum hederae CBS 113979</name>
    <dbReference type="NCBI Taxonomy" id="1176131"/>
    <lineage>
        <taxon>Eukaryota</taxon>
        <taxon>Fungi</taxon>
        <taxon>Dikarya</taxon>
        <taxon>Ascomycota</taxon>
        <taxon>Pezizomycotina</taxon>
        <taxon>Dothideomycetes</taxon>
        <taxon>Pleosporomycetidae</taxon>
        <taxon>Aulographales</taxon>
        <taxon>Aulographaceae</taxon>
    </lineage>
</organism>
<protein>
    <recommendedName>
        <fullName evidence="3">CoA-dependent acyltransferase</fullName>
    </recommendedName>
</protein>
<evidence type="ECO:0000313" key="2">
    <source>
        <dbReference type="Proteomes" id="UP000800041"/>
    </source>
</evidence>
<gene>
    <name evidence="1" type="ORF">K402DRAFT_443483</name>
</gene>
<accession>A0A6G1HGB6</accession>
<proteinExistence type="predicted"/>
<dbReference type="EMBL" id="ML977138">
    <property type="protein sequence ID" value="KAF1992070.1"/>
    <property type="molecule type" value="Genomic_DNA"/>
</dbReference>